<dbReference type="PANTHER" id="PTHR48022">
    <property type="entry name" value="PLASTIDIC GLUCOSE TRANSPORTER 4"/>
    <property type="match status" value="1"/>
</dbReference>
<comment type="subcellular location">
    <subcellularLocation>
        <location evidence="1">Membrane</location>
        <topology evidence="1">Multi-pass membrane protein</topology>
    </subcellularLocation>
</comment>
<evidence type="ECO:0000256" key="3">
    <source>
        <dbReference type="ARBA" id="ARBA00022989"/>
    </source>
</evidence>
<evidence type="ECO:0000313" key="7">
    <source>
        <dbReference type="EMBL" id="EKG13248.1"/>
    </source>
</evidence>
<keyword evidence="4 5" id="KW-0472">Membrane</keyword>
<reference evidence="7 8" key="1">
    <citation type="journal article" date="2012" name="BMC Genomics">
        <title>Tools to kill: Genome of one of the most destructive plant pathogenic fungi Macrophomina phaseolina.</title>
        <authorList>
            <person name="Islam M.S."/>
            <person name="Haque M.S."/>
            <person name="Islam M.M."/>
            <person name="Emdad E.M."/>
            <person name="Halim A."/>
            <person name="Hossen Q.M.M."/>
            <person name="Hossain M.Z."/>
            <person name="Ahmed B."/>
            <person name="Rahim S."/>
            <person name="Rahman M.S."/>
            <person name="Alam M.M."/>
            <person name="Hou S."/>
            <person name="Wan X."/>
            <person name="Saito J.A."/>
            <person name="Alam M."/>
        </authorList>
    </citation>
    <scope>NUCLEOTIDE SEQUENCE [LARGE SCALE GENOMIC DNA]</scope>
    <source>
        <strain evidence="7 8">MS6</strain>
    </source>
</reference>
<proteinExistence type="predicted"/>
<dbReference type="OrthoDB" id="6133115at2759"/>
<evidence type="ECO:0000256" key="6">
    <source>
        <dbReference type="SAM" id="SignalP"/>
    </source>
</evidence>
<evidence type="ECO:0000256" key="2">
    <source>
        <dbReference type="ARBA" id="ARBA00022692"/>
    </source>
</evidence>
<comment type="caution">
    <text evidence="7">The sequence shown here is derived from an EMBL/GenBank/DDBJ whole genome shotgun (WGS) entry which is preliminary data.</text>
</comment>
<dbReference type="VEuPathDB" id="FungiDB:MPH_09529"/>
<dbReference type="InterPro" id="IPR005828">
    <property type="entry name" value="MFS_sugar_transport-like"/>
</dbReference>
<keyword evidence="6" id="KW-0732">Signal</keyword>
<evidence type="ECO:0000256" key="5">
    <source>
        <dbReference type="SAM" id="Phobius"/>
    </source>
</evidence>
<sequence length="223" mass="24513">MIIGTIILTSSTTIAQLLVGRIVTGIVSDPMWPTTSFCAPPPPPPPPLVWSSTDNCQGNGFNSSNIPAYQSELAKPKNRGMLLSAQGTVTIVGLCIAYWMDFGLSYVDGPIQWRWPIAFQAFFAICLVLQMLPLPETPRFLIEKDRTAEAADIIARLDNTTIEDPEVIDMVQTIQVSIEKETRGGPFQYKELLQGGPMGNFRRICLCLAVNVMQQFTGSNMVS</sequence>
<accession>K2RF55</accession>
<keyword evidence="2 5" id="KW-0812">Transmembrane</keyword>
<dbReference type="HOGENOM" id="CLU_1240348_0_0_1"/>
<name>K2RF55_MACPH</name>
<evidence type="ECO:0000313" key="8">
    <source>
        <dbReference type="Proteomes" id="UP000007129"/>
    </source>
</evidence>
<feature type="transmembrane region" description="Helical" evidence="5">
    <location>
        <begin position="112"/>
        <end position="134"/>
    </location>
</feature>
<dbReference type="AlphaFoldDB" id="K2RF55"/>
<dbReference type="PANTHER" id="PTHR48022:SF28">
    <property type="entry name" value="MAJOR FACILITATOR SUPERFAMILY (MFS) PROFILE DOMAIN-CONTAINING PROTEIN-RELATED"/>
    <property type="match status" value="1"/>
</dbReference>
<feature type="transmembrane region" description="Helical" evidence="5">
    <location>
        <begin position="80"/>
        <end position="100"/>
    </location>
</feature>
<protein>
    <submittedName>
        <fullName evidence="7">General substrate transporter</fullName>
    </submittedName>
</protein>
<dbReference type="InParanoid" id="K2RF55"/>
<feature type="chain" id="PRO_5012316699" evidence="6">
    <location>
        <begin position="16"/>
        <end position="223"/>
    </location>
</feature>
<dbReference type="InterPro" id="IPR050360">
    <property type="entry name" value="MFS_Sugar_Transporters"/>
</dbReference>
<evidence type="ECO:0000256" key="1">
    <source>
        <dbReference type="ARBA" id="ARBA00004141"/>
    </source>
</evidence>
<feature type="signal peptide" evidence="6">
    <location>
        <begin position="1"/>
        <end position="15"/>
    </location>
</feature>
<dbReference type="SUPFAM" id="SSF103473">
    <property type="entry name" value="MFS general substrate transporter"/>
    <property type="match status" value="1"/>
</dbReference>
<keyword evidence="3 5" id="KW-1133">Transmembrane helix</keyword>
<organism evidence="7 8">
    <name type="scientific">Macrophomina phaseolina (strain MS6)</name>
    <name type="common">Charcoal rot fungus</name>
    <dbReference type="NCBI Taxonomy" id="1126212"/>
    <lineage>
        <taxon>Eukaryota</taxon>
        <taxon>Fungi</taxon>
        <taxon>Dikarya</taxon>
        <taxon>Ascomycota</taxon>
        <taxon>Pezizomycotina</taxon>
        <taxon>Dothideomycetes</taxon>
        <taxon>Dothideomycetes incertae sedis</taxon>
        <taxon>Botryosphaeriales</taxon>
        <taxon>Botryosphaeriaceae</taxon>
        <taxon>Macrophomina</taxon>
    </lineage>
</organism>
<gene>
    <name evidence="7" type="ORF">MPH_09529</name>
</gene>
<dbReference type="GO" id="GO:0016020">
    <property type="term" value="C:membrane"/>
    <property type="evidence" value="ECO:0007669"/>
    <property type="project" value="UniProtKB-SubCell"/>
</dbReference>
<dbReference type="Gene3D" id="1.20.1250.20">
    <property type="entry name" value="MFS general substrate transporter like domains"/>
    <property type="match status" value="1"/>
</dbReference>
<dbReference type="Proteomes" id="UP000007129">
    <property type="component" value="Unassembled WGS sequence"/>
</dbReference>
<dbReference type="Pfam" id="PF00083">
    <property type="entry name" value="Sugar_tr"/>
    <property type="match status" value="1"/>
</dbReference>
<dbReference type="InterPro" id="IPR036259">
    <property type="entry name" value="MFS_trans_sf"/>
</dbReference>
<dbReference type="eggNOG" id="KOG0254">
    <property type="taxonomic scope" value="Eukaryota"/>
</dbReference>
<evidence type="ECO:0000256" key="4">
    <source>
        <dbReference type="ARBA" id="ARBA00023136"/>
    </source>
</evidence>
<dbReference type="GO" id="GO:0005351">
    <property type="term" value="F:carbohydrate:proton symporter activity"/>
    <property type="evidence" value="ECO:0007669"/>
    <property type="project" value="TreeGrafter"/>
</dbReference>
<dbReference type="EMBL" id="AHHD01000414">
    <property type="protein sequence ID" value="EKG13248.1"/>
    <property type="molecule type" value="Genomic_DNA"/>
</dbReference>